<dbReference type="Proteomes" id="UP000324222">
    <property type="component" value="Unassembled WGS sequence"/>
</dbReference>
<name>A0A5B7JZU3_PORTR</name>
<gene>
    <name evidence="1" type="ORF">E2C01_094067</name>
</gene>
<accession>A0A5B7JZU3</accession>
<dbReference type="EMBL" id="VSRR010115164">
    <property type="protein sequence ID" value="MPC98687.1"/>
    <property type="molecule type" value="Genomic_DNA"/>
</dbReference>
<keyword evidence="2" id="KW-1185">Reference proteome</keyword>
<protein>
    <submittedName>
        <fullName evidence="1">Uncharacterized protein</fullName>
    </submittedName>
</protein>
<sequence length="31" mass="3303">MEPCGLGDLHGVTRGGTCVRQAMVFHQDSLS</sequence>
<comment type="caution">
    <text evidence="1">The sequence shown here is derived from an EMBL/GenBank/DDBJ whole genome shotgun (WGS) entry which is preliminary data.</text>
</comment>
<organism evidence="1 2">
    <name type="scientific">Portunus trituberculatus</name>
    <name type="common">Swimming crab</name>
    <name type="synonym">Neptunus trituberculatus</name>
    <dbReference type="NCBI Taxonomy" id="210409"/>
    <lineage>
        <taxon>Eukaryota</taxon>
        <taxon>Metazoa</taxon>
        <taxon>Ecdysozoa</taxon>
        <taxon>Arthropoda</taxon>
        <taxon>Crustacea</taxon>
        <taxon>Multicrustacea</taxon>
        <taxon>Malacostraca</taxon>
        <taxon>Eumalacostraca</taxon>
        <taxon>Eucarida</taxon>
        <taxon>Decapoda</taxon>
        <taxon>Pleocyemata</taxon>
        <taxon>Brachyura</taxon>
        <taxon>Eubrachyura</taxon>
        <taxon>Portunoidea</taxon>
        <taxon>Portunidae</taxon>
        <taxon>Portuninae</taxon>
        <taxon>Portunus</taxon>
    </lineage>
</organism>
<evidence type="ECO:0000313" key="1">
    <source>
        <dbReference type="EMBL" id="MPC98687.1"/>
    </source>
</evidence>
<dbReference type="AlphaFoldDB" id="A0A5B7JZU3"/>
<proteinExistence type="predicted"/>
<evidence type="ECO:0000313" key="2">
    <source>
        <dbReference type="Proteomes" id="UP000324222"/>
    </source>
</evidence>
<reference evidence="1 2" key="1">
    <citation type="submission" date="2019-05" db="EMBL/GenBank/DDBJ databases">
        <title>Another draft genome of Portunus trituberculatus and its Hox gene families provides insights of decapod evolution.</title>
        <authorList>
            <person name="Jeong J.-H."/>
            <person name="Song I."/>
            <person name="Kim S."/>
            <person name="Choi T."/>
            <person name="Kim D."/>
            <person name="Ryu S."/>
            <person name="Kim W."/>
        </authorList>
    </citation>
    <scope>NUCLEOTIDE SEQUENCE [LARGE SCALE GENOMIC DNA]</scope>
    <source>
        <tissue evidence="1">Muscle</tissue>
    </source>
</reference>